<keyword evidence="2" id="KW-1185">Reference proteome</keyword>
<proteinExistence type="predicted"/>
<name>A0A3Q1CMN9_AMPOC</name>
<dbReference type="GeneTree" id="ENSGT00390000015918"/>
<dbReference type="OMA" id="RPHIGIT"/>
<protein>
    <submittedName>
        <fullName evidence="1">Apolipoprotein A-II</fullName>
    </submittedName>
</protein>
<sequence length="189" mass="21285">MKHPSISFLLSVCAVYSTYLSFARVKMSNVERDLLSRVLHFMFVSFVSDMNAKYVFALILALQVSTSLCEIRDPSQELVDKYNEMKNTFKQRLINAYNKAKGVVETQVDGTEGGAAAKARVEELKNSEEFKALLEVLNNMYTEVSPSVDKARTAVLGAYEEHARPHIGEYLNNFIDVAKAYLDKVMPAQ</sequence>
<evidence type="ECO:0000313" key="2">
    <source>
        <dbReference type="Proteomes" id="UP001501940"/>
    </source>
</evidence>
<reference evidence="1 2" key="1">
    <citation type="submission" date="2022-01" db="EMBL/GenBank/DDBJ databases">
        <title>A chromosome-scale genome assembly of the false clownfish, Amphiprion ocellaris.</title>
        <authorList>
            <person name="Ryu T."/>
        </authorList>
    </citation>
    <scope>NUCLEOTIDE SEQUENCE [LARGE SCALE GENOMIC DNA]</scope>
</reference>
<organism evidence="1 2">
    <name type="scientific">Amphiprion ocellaris</name>
    <name type="common">Clown anemonefish</name>
    <dbReference type="NCBI Taxonomy" id="80972"/>
    <lineage>
        <taxon>Eukaryota</taxon>
        <taxon>Metazoa</taxon>
        <taxon>Chordata</taxon>
        <taxon>Craniata</taxon>
        <taxon>Vertebrata</taxon>
        <taxon>Euteleostomi</taxon>
        <taxon>Actinopterygii</taxon>
        <taxon>Neopterygii</taxon>
        <taxon>Teleostei</taxon>
        <taxon>Neoteleostei</taxon>
        <taxon>Acanthomorphata</taxon>
        <taxon>Ovalentaria</taxon>
        <taxon>Pomacentridae</taxon>
        <taxon>Amphiprion</taxon>
    </lineage>
</organism>
<reference evidence="1" key="3">
    <citation type="submission" date="2025-09" db="UniProtKB">
        <authorList>
            <consortium name="Ensembl"/>
        </authorList>
    </citation>
    <scope>IDENTIFICATION</scope>
</reference>
<reference evidence="1" key="2">
    <citation type="submission" date="2025-08" db="UniProtKB">
        <authorList>
            <consortium name="Ensembl"/>
        </authorList>
    </citation>
    <scope>IDENTIFICATION</scope>
</reference>
<dbReference type="AlphaFoldDB" id="A0A3Q1CMN9"/>
<dbReference type="Proteomes" id="UP001501940">
    <property type="component" value="Chromosome 9"/>
</dbReference>
<dbReference type="STRING" id="80972.ENSAOCP00000027058"/>
<dbReference type="OrthoDB" id="8940690at2759"/>
<accession>A0A3Q1CMN9</accession>
<evidence type="ECO:0000313" key="1">
    <source>
        <dbReference type="Ensembl" id="ENSAOCP00000027058.2"/>
    </source>
</evidence>
<dbReference type="Ensembl" id="ENSAOCT00000018777.2">
    <property type="protein sequence ID" value="ENSAOCP00000027058.2"/>
    <property type="gene ID" value="ENSAOCG00000015686.2"/>
</dbReference>